<dbReference type="InterPro" id="IPR004680">
    <property type="entry name" value="Cit_transptr-like_dom"/>
</dbReference>
<feature type="transmembrane region" description="Helical" evidence="8">
    <location>
        <begin position="93"/>
        <end position="118"/>
    </location>
</feature>
<keyword evidence="3" id="KW-0813">Transport</keyword>
<feature type="transmembrane region" description="Helical" evidence="8">
    <location>
        <begin position="172"/>
        <end position="194"/>
    </location>
</feature>
<evidence type="ECO:0000256" key="8">
    <source>
        <dbReference type="SAM" id="Phobius"/>
    </source>
</evidence>
<evidence type="ECO:0000256" key="3">
    <source>
        <dbReference type="ARBA" id="ARBA00022448"/>
    </source>
</evidence>
<keyword evidence="5 8" id="KW-0812">Transmembrane</keyword>
<keyword evidence="4" id="KW-1003">Cell membrane</keyword>
<proteinExistence type="inferred from homology"/>
<feature type="domain" description="Citrate transporter-like" evidence="9">
    <location>
        <begin position="16"/>
        <end position="363"/>
    </location>
</feature>
<feature type="transmembrane region" description="Helical" evidence="8">
    <location>
        <begin position="130"/>
        <end position="152"/>
    </location>
</feature>
<evidence type="ECO:0000259" key="9">
    <source>
        <dbReference type="Pfam" id="PF03600"/>
    </source>
</evidence>
<evidence type="ECO:0000313" key="10">
    <source>
        <dbReference type="EMBL" id="MST68835.1"/>
    </source>
</evidence>
<dbReference type="InterPro" id="IPR051475">
    <property type="entry name" value="Diverse_Ion_Transporter"/>
</dbReference>
<dbReference type="Pfam" id="PF03600">
    <property type="entry name" value="CitMHS"/>
    <property type="match status" value="1"/>
</dbReference>
<dbReference type="PRINTS" id="PR00758">
    <property type="entry name" value="ARSENICPUMP"/>
</dbReference>
<evidence type="ECO:0000256" key="5">
    <source>
        <dbReference type="ARBA" id="ARBA00022692"/>
    </source>
</evidence>
<feature type="transmembrane region" description="Helical" evidence="8">
    <location>
        <begin position="249"/>
        <end position="266"/>
    </location>
</feature>
<dbReference type="GO" id="GO:0005886">
    <property type="term" value="C:plasma membrane"/>
    <property type="evidence" value="ECO:0007669"/>
    <property type="project" value="UniProtKB-SubCell"/>
</dbReference>
<name>A0A6A8M670_9FIRM</name>
<dbReference type="EMBL" id="VUNB01000003">
    <property type="protein sequence ID" value="MST68835.1"/>
    <property type="molecule type" value="Genomic_DNA"/>
</dbReference>
<comment type="subcellular location">
    <subcellularLocation>
        <location evidence="1">Cell membrane</location>
        <topology evidence="1">Multi-pass membrane protein</topology>
    </subcellularLocation>
</comment>
<keyword evidence="6 8" id="KW-1133">Transmembrane helix</keyword>
<keyword evidence="7 8" id="KW-0472">Membrane</keyword>
<reference evidence="10" key="1">
    <citation type="submission" date="2019-09" db="EMBL/GenBank/DDBJ databases">
        <title>In-depth cultivation of the pig gut microbiome towards novel bacterial diversity and tailored functional studies.</title>
        <authorList>
            <person name="Wylensek D."/>
            <person name="Hitch T.C.A."/>
            <person name="Clavel T."/>
        </authorList>
    </citation>
    <scope>NUCLEOTIDE SEQUENCE</scope>
    <source>
        <strain evidence="10">RF-744-FAT-WT-3</strain>
    </source>
</reference>
<feature type="transmembrane region" description="Helical" evidence="8">
    <location>
        <begin position="56"/>
        <end position="73"/>
    </location>
</feature>
<feature type="transmembrane region" description="Helical" evidence="8">
    <location>
        <begin position="226"/>
        <end position="243"/>
    </location>
</feature>
<evidence type="ECO:0000256" key="7">
    <source>
        <dbReference type="ARBA" id="ARBA00023136"/>
    </source>
</evidence>
<gene>
    <name evidence="10" type="ORF">FYJ66_04415</name>
</gene>
<feature type="transmembrane region" description="Helical" evidence="8">
    <location>
        <begin position="356"/>
        <end position="381"/>
    </location>
</feature>
<accession>A0A6A8M670</accession>
<dbReference type="PANTHER" id="PTHR43568">
    <property type="entry name" value="P PROTEIN"/>
    <property type="match status" value="1"/>
</dbReference>
<feature type="transmembrane region" description="Helical" evidence="8">
    <location>
        <begin position="273"/>
        <end position="291"/>
    </location>
</feature>
<feature type="transmembrane region" description="Helical" evidence="8">
    <location>
        <begin position="402"/>
        <end position="422"/>
    </location>
</feature>
<evidence type="ECO:0000256" key="4">
    <source>
        <dbReference type="ARBA" id="ARBA00022475"/>
    </source>
</evidence>
<organism evidence="10">
    <name type="scientific">Baileyella intestinalis</name>
    <dbReference type="NCBI Taxonomy" id="2606709"/>
    <lineage>
        <taxon>Bacteria</taxon>
        <taxon>Bacillati</taxon>
        <taxon>Bacillota</taxon>
        <taxon>Clostridia</taxon>
        <taxon>Peptostreptococcales</taxon>
        <taxon>Anaerovoracaceae</taxon>
        <taxon>Baileyella</taxon>
    </lineage>
</organism>
<evidence type="ECO:0000256" key="6">
    <source>
        <dbReference type="ARBA" id="ARBA00022989"/>
    </source>
</evidence>
<dbReference type="CDD" id="cd01116">
    <property type="entry name" value="P_permease"/>
    <property type="match status" value="1"/>
</dbReference>
<evidence type="ECO:0000256" key="1">
    <source>
        <dbReference type="ARBA" id="ARBA00004651"/>
    </source>
</evidence>
<dbReference type="GO" id="GO:0015105">
    <property type="term" value="F:arsenite transmembrane transporter activity"/>
    <property type="evidence" value="ECO:0007669"/>
    <property type="project" value="InterPro"/>
</dbReference>
<evidence type="ECO:0000256" key="2">
    <source>
        <dbReference type="ARBA" id="ARBA00009843"/>
    </source>
</evidence>
<comment type="similarity">
    <text evidence="2">Belongs to the CitM (TC 2.A.11) transporter family.</text>
</comment>
<feature type="transmembrane region" description="Helical" evidence="8">
    <location>
        <begin position="303"/>
        <end position="322"/>
    </location>
</feature>
<comment type="caution">
    <text evidence="10">The sequence shown here is derived from an EMBL/GenBank/DDBJ whole genome shotgun (WGS) entry which is preliminary data.</text>
</comment>
<feature type="transmembrane region" description="Helical" evidence="8">
    <location>
        <begin position="27"/>
        <end position="44"/>
    </location>
</feature>
<dbReference type="RefSeq" id="WP_154572303.1">
    <property type="nucleotide sequence ID" value="NZ_VUNB01000003.1"/>
</dbReference>
<protein>
    <submittedName>
        <fullName evidence="10">ArsB/NhaD family transporter</fullName>
    </submittedName>
</protein>
<dbReference type="InterPro" id="IPR000802">
    <property type="entry name" value="Arsenical_pump_ArsB"/>
</dbReference>
<dbReference type="AlphaFoldDB" id="A0A6A8M670"/>
<dbReference type="PANTHER" id="PTHR43568:SF1">
    <property type="entry name" value="P PROTEIN"/>
    <property type="match status" value="1"/>
</dbReference>
<sequence length="424" mass="45461">MVQTIIAIVIFLVTITAIITDKINSTTAAICGMVLLIVTHVLTLSEAVSYIDFDTIGVLVGMMLFVGVIKHSGLFEYISIRTAKAAKGDPWKIMVLFIILTALCSAFLDNVTTVLLMGPMTITIARILDIDAVPVLMGQILASNIGGTATMIGDPPNIMIGNAAKFTFGDFLINTGVPCVFIIIGLLFMLKFFYGKELVADERSIQKMMMLDENKAINDPKLMKKSIVMIALVVLAFLFHDQIGLDTPTIALTAGAVMMLIGHVDVEEVVANVEWTTLLFFIGLFVLVGGLEKTGVIKVLANMLMNVTGGHVIATMMVLLWASAMISAVLNNIPFVATLIPLIQAMGAQGVDTAPLWWAVTLGACLGGNGTLIGASANVVLSNIAGKHGYPITFNSYLKKGMPVMLMSIVVSSLWLLLKFAVFK</sequence>